<evidence type="ECO:0000313" key="3">
    <source>
        <dbReference type="EMBL" id="CAA9482743.1"/>
    </source>
</evidence>
<dbReference type="InterPro" id="IPR050194">
    <property type="entry name" value="Glycosyltransferase_grp1"/>
</dbReference>
<dbReference type="SUPFAM" id="SSF53756">
    <property type="entry name" value="UDP-Glycosyltransferase/glycogen phosphorylase"/>
    <property type="match status" value="1"/>
</dbReference>
<dbReference type="CDD" id="cd03801">
    <property type="entry name" value="GT4_PimA-like"/>
    <property type="match status" value="1"/>
</dbReference>
<dbReference type="PANTHER" id="PTHR45947">
    <property type="entry name" value="SULFOQUINOVOSYL TRANSFERASE SQD2"/>
    <property type="match status" value="1"/>
</dbReference>
<dbReference type="GO" id="GO:0016757">
    <property type="term" value="F:glycosyltransferase activity"/>
    <property type="evidence" value="ECO:0007669"/>
    <property type="project" value="InterPro"/>
</dbReference>
<dbReference type="PANTHER" id="PTHR45947:SF3">
    <property type="entry name" value="SULFOQUINOVOSYL TRANSFERASE SQD2"/>
    <property type="match status" value="1"/>
</dbReference>
<feature type="domain" description="Glycosyltransferase subfamily 4-like N-terminal" evidence="2">
    <location>
        <begin position="16"/>
        <end position="176"/>
    </location>
</feature>
<evidence type="ECO:0000259" key="1">
    <source>
        <dbReference type="Pfam" id="PF00534"/>
    </source>
</evidence>
<evidence type="ECO:0008006" key="4">
    <source>
        <dbReference type="Google" id="ProtNLM"/>
    </source>
</evidence>
<organism evidence="3">
    <name type="scientific">uncultured Sphingomonadaceae bacterium</name>
    <dbReference type="NCBI Taxonomy" id="169976"/>
    <lineage>
        <taxon>Bacteria</taxon>
        <taxon>Pseudomonadati</taxon>
        <taxon>Pseudomonadota</taxon>
        <taxon>Alphaproteobacteria</taxon>
        <taxon>Sphingomonadales</taxon>
        <taxon>Sphingomonadaceae</taxon>
        <taxon>environmental samples</taxon>
    </lineage>
</organism>
<dbReference type="Pfam" id="PF00534">
    <property type="entry name" value="Glycos_transf_1"/>
    <property type="match status" value="1"/>
</dbReference>
<dbReference type="Gene3D" id="3.40.50.2000">
    <property type="entry name" value="Glycogen Phosphorylase B"/>
    <property type="match status" value="2"/>
</dbReference>
<accession>A0A6J4RVJ6</accession>
<reference evidence="3" key="1">
    <citation type="submission" date="2020-02" db="EMBL/GenBank/DDBJ databases">
        <authorList>
            <person name="Meier V. D."/>
        </authorList>
    </citation>
    <scope>NUCLEOTIDE SEQUENCE</scope>
    <source>
        <strain evidence="3">AVDCRST_MAG91</strain>
    </source>
</reference>
<dbReference type="InterPro" id="IPR001296">
    <property type="entry name" value="Glyco_trans_1"/>
</dbReference>
<dbReference type="InterPro" id="IPR028098">
    <property type="entry name" value="Glyco_trans_4-like_N"/>
</dbReference>
<dbReference type="AlphaFoldDB" id="A0A6J4RVJ6"/>
<evidence type="ECO:0000259" key="2">
    <source>
        <dbReference type="Pfam" id="PF13439"/>
    </source>
</evidence>
<dbReference type="EMBL" id="CADCVX010000027">
    <property type="protein sequence ID" value="CAA9482743.1"/>
    <property type="molecule type" value="Genomic_DNA"/>
</dbReference>
<protein>
    <recommendedName>
        <fullName evidence="4">Glycosyltransferase</fullName>
    </recommendedName>
</protein>
<gene>
    <name evidence="3" type="ORF">AVDCRST_MAG91-104</name>
</gene>
<name>A0A6J4RVJ6_9SPHN</name>
<dbReference type="Pfam" id="PF13439">
    <property type="entry name" value="Glyco_transf_4"/>
    <property type="match status" value="1"/>
</dbReference>
<sequence length="366" mass="40432">MRIFFALPGLHRYERGAEVALISLASELAKAGDDVTMMGSGSPRPSVPYRFVRAASIARERFEPFPKMPLLRSETVYEEASFVPALLRRYRPADYDVTVTCSFPFTNLALRRPVLGGKRPAHIFITQNGDWPAQSSRSEYRLFGCDGLVCTNPDFYDRNRDRWRSALIPNGIDITRFSEGPGERERFGLPANRPVVLMVSALIETKRVADGIRAVSQVPGAHLVVAGDGPLRAMIDAMAAELLPGRFTRVSIGAHEMPALYRSADVFMHLSKEESFGNVFLEAMACGLPLVAHDSPRVRWIVGEQEYLLDTGDVGAVAGAIGRALRAPASQREARVRRASDFAWSKVAERYRDFFGEVLSARAAAA</sequence>
<feature type="domain" description="Glycosyl transferase family 1" evidence="1">
    <location>
        <begin position="184"/>
        <end position="333"/>
    </location>
</feature>
<proteinExistence type="predicted"/>